<dbReference type="PANTHER" id="PTHR46601">
    <property type="entry name" value="ULP_PROTEASE DOMAIN-CONTAINING PROTEIN"/>
    <property type="match status" value="1"/>
</dbReference>
<gene>
    <name evidence="2" type="ORF">B5V51_12960</name>
</gene>
<dbReference type="STRING" id="7102.A0A2A4ISZ8"/>
<evidence type="ECO:0000256" key="1">
    <source>
        <dbReference type="SAM" id="MobiDB-lite"/>
    </source>
</evidence>
<protein>
    <submittedName>
        <fullName evidence="2">Uncharacterized protein</fullName>
    </submittedName>
</protein>
<feature type="compositionally biased region" description="Basic residues" evidence="1">
    <location>
        <begin position="76"/>
        <end position="88"/>
    </location>
</feature>
<dbReference type="EMBL" id="NWSH01007068">
    <property type="protein sequence ID" value="PCG63107.1"/>
    <property type="molecule type" value="Genomic_DNA"/>
</dbReference>
<feature type="compositionally biased region" description="Basic residues" evidence="1">
    <location>
        <begin position="415"/>
        <end position="427"/>
    </location>
</feature>
<feature type="region of interest" description="Disordered" evidence="1">
    <location>
        <begin position="1"/>
        <end position="168"/>
    </location>
</feature>
<dbReference type="AlphaFoldDB" id="A0A2A4ISZ8"/>
<feature type="compositionally biased region" description="Basic and acidic residues" evidence="1">
    <location>
        <begin position="360"/>
        <end position="383"/>
    </location>
</feature>
<feature type="compositionally biased region" description="Basic residues" evidence="1">
    <location>
        <begin position="497"/>
        <end position="507"/>
    </location>
</feature>
<organism evidence="2">
    <name type="scientific">Heliothis virescens</name>
    <name type="common">Tobacco budworm moth</name>
    <dbReference type="NCBI Taxonomy" id="7102"/>
    <lineage>
        <taxon>Eukaryota</taxon>
        <taxon>Metazoa</taxon>
        <taxon>Ecdysozoa</taxon>
        <taxon>Arthropoda</taxon>
        <taxon>Hexapoda</taxon>
        <taxon>Insecta</taxon>
        <taxon>Pterygota</taxon>
        <taxon>Neoptera</taxon>
        <taxon>Endopterygota</taxon>
        <taxon>Lepidoptera</taxon>
        <taxon>Glossata</taxon>
        <taxon>Ditrysia</taxon>
        <taxon>Noctuoidea</taxon>
        <taxon>Noctuidae</taxon>
        <taxon>Heliothinae</taxon>
        <taxon>Heliothis</taxon>
    </lineage>
</organism>
<reference evidence="2" key="1">
    <citation type="submission" date="2017-09" db="EMBL/GenBank/DDBJ databases">
        <title>Contemporary evolution of a Lepidopteran species, Heliothis virescens, in response to modern agricultural practices.</title>
        <authorList>
            <person name="Fritz M.L."/>
            <person name="Deyonke A.M."/>
            <person name="Papanicolaou A."/>
            <person name="Micinski S."/>
            <person name="Westbrook J."/>
            <person name="Gould F."/>
        </authorList>
    </citation>
    <scope>NUCLEOTIDE SEQUENCE [LARGE SCALE GENOMIC DNA]</scope>
    <source>
        <strain evidence="2">HvINT-</strain>
        <tissue evidence="2">Whole body</tissue>
    </source>
</reference>
<proteinExistence type="predicted"/>
<accession>A0A2A4ISZ8</accession>
<name>A0A2A4ISZ8_HELVI</name>
<feature type="compositionally biased region" description="Basic and acidic residues" evidence="1">
    <location>
        <begin position="62"/>
        <end position="75"/>
    </location>
</feature>
<feature type="compositionally biased region" description="Basic residues" evidence="1">
    <location>
        <begin position="158"/>
        <end position="168"/>
    </location>
</feature>
<feature type="compositionally biased region" description="Basic and acidic residues" evidence="1">
    <location>
        <begin position="19"/>
        <end position="44"/>
    </location>
</feature>
<evidence type="ECO:0000313" key="2">
    <source>
        <dbReference type="EMBL" id="PCG63107.1"/>
    </source>
</evidence>
<feature type="compositionally biased region" description="Low complexity" evidence="1">
    <location>
        <begin position="147"/>
        <end position="157"/>
    </location>
</feature>
<feature type="compositionally biased region" description="Basic and acidic residues" evidence="1">
    <location>
        <begin position="401"/>
        <end position="414"/>
    </location>
</feature>
<feature type="region of interest" description="Disordered" evidence="1">
    <location>
        <begin position="360"/>
        <end position="507"/>
    </location>
</feature>
<comment type="caution">
    <text evidence="2">The sequence shown here is derived from an EMBL/GenBank/DDBJ whole genome shotgun (WGS) entry which is preliminary data.</text>
</comment>
<dbReference type="PANTHER" id="PTHR46601:SF2">
    <property type="entry name" value="UBIQUITIN-LIKE PROTEASE FAMILY PROFILE DOMAIN-CONTAINING PROTEIN"/>
    <property type="match status" value="1"/>
</dbReference>
<feature type="compositionally biased region" description="Low complexity" evidence="1">
    <location>
        <begin position="486"/>
        <end position="496"/>
    </location>
</feature>
<sequence>MPRKKNSNINIEARKKARREYERKRRAKIKADPVKYEEAKEKERARRQRRKEQRKILSIQDLSRRDQKAQREKWRERTRKSRALKKCRERGLQLIRDNTPSSEVDINEELPQDPIVSSPIRQGDTTPRDDSPMVSPFRPLSRGETPSSTSSRDSVMSRQRRQALKEHKQRRKLTNVIIMKQKAKIKAQQMTIHNLQVKMNRLIKKVSEIPIQARKRQRCIKDLWHQRKISVQRFLESEENSMISPGVKDTITRQKIKKQKRYLTDSMENLHKKYNAASDPRLKISYASFCRLRPFWIVKAKLTSRDTCLCVLHDNYDMMLNRLKSLKIIQNGDTVIEGMMPRKKNSNINIEARKKARREYERKRRAKIKADPVKYEEAKEKERARRQRRKEQRKILSIQDLSRRDQKAQREKWRERTRKSRALKKCRERGLQLIRDNTPSSEVDINEELPQDPIVSSPIRQGDTTPRDDSPMVSPFRPLSRGETPSSTSSRDSVMSRQRRQALKEHKQRRKLTNVIIMKQKAKIKAQQMTIHNLQVKMNRLIKKVSEIPIQARKRQRCIKDLWHQRKISVQRFLESEENSMISPGVKDTITRQKIKKQKRYLTDSMENLHKKYNAASDPRLKISYASFCRLRPFWIVKAKLTSRDTCLCVLHDNYDMMLNRLKSLKIIQNGDTVIEGMVCNPNSFQCMSRKCSQCLHKTPNFMTFENESIFYNQWVTENEEREIKGRIKSIRRTIKCRLTTDKKGLVEAFLEILPRFLLHIFNIRSQYQAINHIKTSLRAGEIMLRIDFSENYACKYFSEIQSIHFGASRQQISIHTGVLYYLSDVSGEVDTMPFCSVSVCLRHDAAAVYAHLKIALTRLITNQNIKVLHIVSDGPSSQYKNKNNFYLFTQHLVRLLNISAATWNFTETAHGKGPADGVGAALKGAANNYVLKGNDIPDYQTFVQVVKTNCNVLVYEVSEQDIKDAEYLLSNSVKILNIPGTKNMHQLTWSTEEPTMLNIRELSCADCEIKDTCLHYPCSRRPIVRLTSARDRLSSANNSDPIQPEFGNNSAEVDKHNLKEGTWVLAKFSGKKNLVSLFVGQIVSLNNDDPDAPYYIKFTKKKYHNVMSGDAIFTWNHNDYADLGAEDIVCVLQEPTPGRRGELIFKFDSSLYRQPIM</sequence>